<reference evidence="9 10" key="1">
    <citation type="submission" date="2016-06" db="EMBL/GenBank/DDBJ databases">
        <title>The sequenced genome of the ice-adhering bacterium Marinomonas primoryensis, from Antarctica.</title>
        <authorList>
            <person name="Graham L."/>
            <person name="Vance T.D.R."/>
            <person name="Davies P.L."/>
        </authorList>
    </citation>
    <scope>NUCLEOTIDE SEQUENCE [LARGE SCALE GENOMIC DNA]</scope>
    <source>
        <strain evidence="9 10">AceL</strain>
    </source>
</reference>
<accession>A0A2Z4PUK2</accession>
<protein>
    <recommendedName>
        <fullName evidence="7">5-hydroxyisourate hydrolase</fullName>
        <shortName evidence="7">HIU hydrolase</shortName>
        <shortName evidence="7">HIUHase</shortName>
        <ecNumber evidence="7">3.5.2.17</ecNumber>
    </recommendedName>
</protein>
<evidence type="ECO:0000313" key="9">
    <source>
        <dbReference type="EMBL" id="AWY01226.1"/>
    </source>
</evidence>
<organism evidence="9 10">
    <name type="scientific">Marinomonas primoryensis</name>
    <dbReference type="NCBI Taxonomy" id="178399"/>
    <lineage>
        <taxon>Bacteria</taxon>
        <taxon>Pseudomonadati</taxon>
        <taxon>Pseudomonadota</taxon>
        <taxon>Gammaproteobacteria</taxon>
        <taxon>Oceanospirillales</taxon>
        <taxon>Oceanospirillaceae</taxon>
        <taxon>Marinomonas</taxon>
    </lineage>
</organism>
<dbReference type="AlphaFoldDB" id="A0A2Z4PUK2"/>
<evidence type="ECO:0000313" key="10">
    <source>
        <dbReference type="Proteomes" id="UP000249898"/>
    </source>
</evidence>
<keyword evidence="6 7" id="KW-0378">Hydrolase</keyword>
<dbReference type="CDD" id="cd05822">
    <property type="entry name" value="TLP_HIUase"/>
    <property type="match status" value="1"/>
</dbReference>
<dbReference type="SUPFAM" id="SSF49472">
    <property type="entry name" value="Transthyretin (synonym: prealbumin)"/>
    <property type="match status" value="1"/>
</dbReference>
<evidence type="ECO:0000256" key="2">
    <source>
        <dbReference type="ARBA" id="ARBA00002704"/>
    </source>
</evidence>
<proteinExistence type="inferred from homology"/>
<evidence type="ECO:0000256" key="3">
    <source>
        <dbReference type="ARBA" id="ARBA00009850"/>
    </source>
</evidence>
<dbReference type="Proteomes" id="UP000249898">
    <property type="component" value="Chromosome"/>
</dbReference>
<gene>
    <name evidence="9" type="ORF">A8139_15605</name>
</gene>
<evidence type="ECO:0000256" key="4">
    <source>
        <dbReference type="ARBA" id="ARBA00011881"/>
    </source>
</evidence>
<evidence type="ECO:0000256" key="1">
    <source>
        <dbReference type="ARBA" id="ARBA00001043"/>
    </source>
</evidence>
<dbReference type="Gene3D" id="2.60.40.180">
    <property type="entry name" value="Transthyretin/hydroxyisourate hydrolase domain"/>
    <property type="match status" value="1"/>
</dbReference>
<dbReference type="InterPro" id="IPR014306">
    <property type="entry name" value="Hydroxyisourate_hydrolase"/>
</dbReference>
<dbReference type="EMBL" id="CP016181">
    <property type="protein sequence ID" value="AWY01226.1"/>
    <property type="molecule type" value="Genomic_DNA"/>
</dbReference>
<keyword evidence="5 7" id="KW-0659">Purine metabolism</keyword>
<evidence type="ECO:0000256" key="6">
    <source>
        <dbReference type="ARBA" id="ARBA00022801"/>
    </source>
</evidence>
<dbReference type="InterPro" id="IPR023419">
    <property type="entry name" value="Transthyretin_CS"/>
</dbReference>
<comment type="catalytic activity">
    <reaction evidence="1 7">
        <text>5-hydroxyisourate + H2O = 5-hydroxy-2-oxo-4-ureido-2,5-dihydro-1H-imidazole-5-carboxylate + H(+)</text>
        <dbReference type="Rhea" id="RHEA:23736"/>
        <dbReference type="ChEBI" id="CHEBI:15377"/>
        <dbReference type="ChEBI" id="CHEBI:15378"/>
        <dbReference type="ChEBI" id="CHEBI:18072"/>
        <dbReference type="ChEBI" id="CHEBI:58639"/>
        <dbReference type="EC" id="3.5.2.17"/>
    </reaction>
</comment>
<dbReference type="RefSeq" id="WP_112139582.1">
    <property type="nucleotide sequence ID" value="NZ_CP016181.1"/>
</dbReference>
<name>A0A2Z4PUK2_9GAMM</name>
<dbReference type="PANTHER" id="PTHR10395">
    <property type="entry name" value="URICASE AND TRANSTHYRETIN-RELATED"/>
    <property type="match status" value="1"/>
</dbReference>
<dbReference type="GO" id="GO:0033971">
    <property type="term" value="F:hydroxyisourate hydrolase activity"/>
    <property type="evidence" value="ECO:0007669"/>
    <property type="project" value="UniProtKB-EC"/>
</dbReference>
<evidence type="ECO:0000259" key="8">
    <source>
        <dbReference type="Pfam" id="PF00576"/>
    </source>
</evidence>
<comment type="function">
    <text evidence="2">Catalyzes the hydrolysis of 5-hydroxyisourate (HIU) to 2-oxo-4-hydroxy-4-carboxy-5-ureidoimidazoline (OHCU).</text>
</comment>
<feature type="domain" description="Transthyretin/hydroxyisourate hydrolase" evidence="8">
    <location>
        <begin position="4"/>
        <end position="126"/>
    </location>
</feature>
<comment type="similarity">
    <text evidence="3 7">Belongs to the transthyretin family. 5-hydroxyisourate hydrolase subfamily.</text>
</comment>
<sequence length="127" mass="14357">MGYLTTHILDTTKGIAAAGVKIHLYQHTTDGQRQLIHSTISNNDGRCNQPLLQADRFIVGVYELEFVIDEYFAKQEPSTLASKLNSKQECPHFLNTVVIRFGINDENAHYHIPLLVSPYSYSTYRGS</sequence>
<dbReference type="PROSITE" id="PS00769">
    <property type="entry name" value="TRANSTHYRETIN_2"/>
    <property type="match status" value="1"/>
</dbReference>
<evidence type="ECO:0000256" key="7">
    <source>
        <dbReference type="RuleBase" id="RU361270"/>
    </source>
</evidence>
<dbReference type="GO" id="GO:0006144">
    <property type="term" value="P:purine nucleobase metabolic process"/>
    <property type="evidence" value="ECO:0007669"/>
    <property type="project" value="UniProtKB-KW"/>
</dbReference>
<dbReference type="OrthoDB" id="9792386at2"/>
<dbReference type="NCBIfam" id="TIGR02962">
    <property type="entry name" value="hdxy_isourate"/>
    <property type="match status" value="1"/>
</dbReference>
<evidence type="ECO:0000256" key="5">
    <source>
        <dbReference type="ARBA" id="ARBA00022631"/>
    </source>
</evidence>
<dbReference type="InterPro" id="IPR036817">
    <property type="entry name" value="Transthyretin/HIU_hydrolase_sf"/>
</dbReference>
<dbReference type="EC" id="3.5.2.17" evidence="7"/>
<dbReference type="Pfam" id="PF00576">
    <property type="entry name" value="Transthyretin"/>
    <property type="match status" value="1"/>
</dbReference>
<dbReference type="InterPro" id="IPR023416">
    <property type="entry name" value="Transthyretin/HIU_hydrolase_d"/>
</dbReference>
<comment type="subunit">
    <text evidence="4 7">Homotetramer.</text>
</comment>
<dbReference type="PANTHER" id="PTHR10395:SF7">
    <property type="entry name" value="5-HYDROXYISOURATE HYDROLASE"/>
    <property type="match status" value="1"/>
</dbReference>